<evidence type="ECO:0000313" key="5">
    <source>
        <dbReference type="EMBL" id="AOR24475.1"/>
    </source>
</evidence>
<name>A0A1D7XMA5_9CLOT</name>
<dbReference type="Pfam" id="PF07702">
    <property type="entry name" value="UTRA"/>
    <property type="match status" value="1"/>
</dbReference>
<dbReference type="CDD" id="cd07377">
    <property type="entry name" value="WHTH_GntR"/>
    <property type="match status" value="1"/>
</dbReference>
<dbReference type="InterPro" id="IPR036388">
    <property type="entry name" value="WH-like_DNA-bd_sf"/>
</dbReference>
<dbReference type="PRINTS" id="PR00035">
    <property type="entry name" value="HTHGNTR"/>
</dbReference>
<dbReference type="PROSITE" id="PS50949">
    <property type="entry name" value="HTH_GNTR"/>
    <property type="match status" value="1"/>
</dbReference>
<dbReference type="PANTHER" id="PTHR44846:SF1">
    <property type="entry name" value="MANNOSYL-D-GLYCERATE TRANSPORT_METABOLISM SYSTEM REPRESSOR MNGR-RELATED"/>
    <property type="match status" value="1"/>
</dbReference>
<evidence type="ECO:0000256" key="1">
    <source>
        <dbReference type="ARBA" id="ARBA00023015"/>
    </source>
</evidence>
<dbReference type="Gene3D" id="3.40.1410.10">
    <property type="entry name" value="Chorismate lyase-like"/>
    <property type="match status" value="1"/>
</dbReference>
<dbReference type="InterPro" id="IPR011663">
    <property type="entry name" value="UTRA"/>
</dbReference>
<dbReference type="SMART" id="SM00866">
    <property type="entry name" value="UTRA"/>
    <property type="match status" value="1"/>
</dbReference>
<dbReference type="GO" id="GO:0003677">
    <property type="term" value="F:DNA binding"/>
    <property type="evidence" value="ECO:0007669"/>
    <property type="project" value="UniProtKB-KW"/>
</dbReference>
<dbReference type="EMBL" id="CP017253">
    <property type="protein sequence ID" value="AOR24475.1"/>
    <property type="molecule type" value="Genomic_DNA"/>
</dbReference>
<keyword evidence="1" id="KW-0805">Transcription regulation</keyword>
<dbReference type="Proteomes" id="UP000094652">
    <property type="component" value="Chromosome"/>
</dbReference>
<dbReference type="SMART" id="SM00345">
    <property type="entry name" value="HTH_GNTR"/>
    <property type="match status" value="1"/>
</dbReference>
<dbReference type="Gene3D" id="1.10.10.10">
    <property type="entry name" value="Winged helix-like DNA-binding domain superfamily/Winged helix DNA-binding domain"/>
    <property type="match status" value="1"/>
</dbReference>
<keyword evidence="2" id="KW-0238">DNA-binding</keyword>
<dbReference type="InterPro" id="IPR028978">
    <property type="entry name" value="Chorismate_lyase_/UTRA_dom_sf"/>
</dbReference>
<dbReference type="InterPro" id="IPR050679">
    <property type="entry name" value="Bact_HTH_transcr_reg"/>
</dbReference>
<dbReference type="InterPro" id="IPR000524">
    <property type="entry name" value="Tscrpt_reg_HTH_GntR"/>
</dbReference>
<dbReference type="Pfam" id="PF00392">
    <property type="entry name" value="GntR"/>
    <property type="match status" value="1"/>
</dbReference>
<reference evidence="6" key="1">
    <citation type="submission" date="2016-09" db="EMBL/GenBank/DDBJ databases">
        <title>Genomics of Clostridium taeniosporum, an organism which forms endospores with ribbon-like appendages.</title>
        <authorList>
            <person name="Walker J.R."/>
        </authorList>
    </citation>
    <scope>NUCLEOTIDE SEQUENCE [LARGE SCALE GENOMIC DNA]</scope>
    <source>
        <strain evidence="6">1/k</strain>
    </source>
</reference>
<dbReference type="InterPro" id="IPR036390">
    <property type="entry name" value="WH_DNA-bd_sf"/>
</dbReference>
<dbReference type="GO" id="GO:0045892">
    <property type="term" value="P:negative regulation of DNA-templated transcription"/>
    <property type="evidence" value="ECO:0007669"/>
    <property type="project" value="TreeGrafter"/>
</dbReference>
<gene>
    <name evidence="5" type="ORF">BGI42_12340</name>
</gene>
<evidence type="ECO:0000256" key="3">
    <source>
        <dbReference type="ARBA" id="ARBA00023163"/>
    </source>
</evidence>
<accession>A0A1D7XMA5</accession>
<organism evidence="5 6">
    <name type="scientific">Clostridium taeniosporum</name>
    <dbReference type="NCBI Taxonomy" id="394958"/>
    <lineage>
        <taxon>Bacteria</taxon>
        <taxon>Bacillati</taxon>
        <taxon>Bacillota</taxon>
        <taxon>Clostridia</taxon>
        <taxon>Eubacteriales</taxon>
        <taxon>Clostridiaceae</taxon>
        <taxon>Clostridium</taxon>
    </lineage>
</organism>
<keyword evidence="6" id="KW-1185">Reference proteome</keyword>
<dbReference type="SUPFAM" id="SSF64288">
    <property type="entry name" value="Chorismate lyase-like"/>
    <property type="match status" value="1"/>
</dbReference>
<proteinExistence type="predicted"/>
<dbReference type="GO" id="GO:0003700">
    <property type="term" value="F:DNA-binding transcription factor activity"/>
    <property type="evidence" value="ECO:0007669"/>
    <property type="project" value="InterPro"/>
</dbReference>
<dbReference type="PANTHER" id="PTHR44846">
    <property type="entry name" value="MANNOSYL-D-GLYCERATE TRANSPORT/METABOLISM SYSTEM REPRESSOR MNGR-RELATED"/>
    <property type="match status" value="1"/>
</dbReference>
<sequence length="242" mass="28581">MNKIDKNSKIPLYAQLMDILINQIENSMEENEQLDSEREICDKYGVSRTTVRQALDELEKQKYIYKVHGKGNFIASRRFEQDLIKVYSFTDEMRKLGKKPISKLLNFEIAEPDSKIIRKLKLKENELVYKITRIRIADDIPMIYETTYLPYEKFNGMTKKDLEENPMYEVFKNDFKLRITSAEEVLESVLINKLESIYLDISQGDPGLKIERITYESNKIIEYTVSIARGDKFKYRVCLNNQ</sequence>
<dbReference type="SUPFAM" id="SSF46785">
    <property type="entry name" value="Winged helix' DNA-binding domain"/>
    <property type="match status" value="1"/>
</dbReference>
<protein>
    <submittedName>
        <fullName evidence="5">GntR family transcriptional regulator</fullName>
    </submittedName>
</protein>
<keyword evidence="3" id="KW-0804">Transcription</keyword>
<dbReference type="RefSeq" id="WP_069680603.1">
    <property type="nucleotide sequence ID" value="NZ_CP017253.2"/>
</dbReference>
<evidence type="ECO:0000256" key="2">
    <source>
        <dbReference type="ARBA" id="ARBA00023125"/>
    </source>
</evidence>
<dbReference type="AlphaFoldDB" id="A0A1D7XMA5"/>
<evidence type="ECO:0000259" key="4">
    <source>
        <dbReference type="PROSITE" id="PS50949"/>
    </source>
</evidence>
<dbReference type="STRING" id="394958.BGI42_12340"/>
<evidence type="ECO:0000313" key="6">
    <source>
        <dbReference type="Proteomes" id="UP000094652"/>
    </source>
</evidence>
<feature type="domain" description="HTH gntR-type" evidence="4">
    <location>
        <begin position="10"/>
        <end position="77"/>
    </location>
</feature>
<dbReference type="KEGG" id="ctae:BGI42_12340"/>
<dbReference type="OrthoDB" id="46236at2"/>